<accession>A0A1E5UGJ5</accession>
<comment type="caution">
    <text evidence="1">The sequence shown here is derived from an EMBL/GenBank/DDBJ whole genome shotgun (WGS) entry which is preliminary data.</text>
</comment>
<proteinExistence type="predicted"/>
<sequence>MIEIKNAFRVLNPKSVRQNKASAPNLGALVVQKNMKTLIYYFL</sequence>
<dbReference type="Proteomes" id="UP000095601">
    <property type="component" value="Unassembled WGS sequence"/>
</dbReference>
<reference evidence="1 2" key="1">
    <citation type="submission" date="2016-09" db="EMBL/GenBank/DDBJ databases">
        <authorList>
            <person name="Capua I."/>
            <person name="De Benedictis P."/>
            <person name="Joannis T."/>
            <person name="Lombin L.H."/>
            <person name="Cattoli G."/>
        </authorList>
    </citation>
    <scope>NUCLEOTIDE SEQUENCE [LARGE SCALE GENOMIC DNA]</scope>
    <source>
        <strain evidence="1 2">NRS-1</strain>
    </source>
</reference>
<organism evidence="1 2">
    <name type="scientific">Cloacibacterium normanense</name>
    <dbReference type="NCBI Taxonomy" id="237258"/>
    <lineage>
        <taxon>Bacteria</taxon>
        <taxon>Pseudomonadati</taxon>
        <taxon>Bacteroidota</taxon>
        <taxon>Flavobacteriia</taxon>
        <taxon>Flavobacteriales</taxon>
        <taxon>Weeksellaceae</taxon>
    </lineage>
</organism>
<name>A0A1E5UGJ5_9FLAO</name>
<keyword evidence="2" id="KW-1185">Reference proteome</keyword>
<protein>
    <submittedName>
        <fullName evidence="1">Uncharacterized protein</fullName>
    </submittedName>
</protein>
<dbReference type="AlphaFoldDB" id="A0A1E5UGJ5"/>
<evidence type="ECO:0000313" key="2">
    <source>
        <dbReference type="Proteomes" id="UP000095601"/>
    </source>
</evidence>
<gene>
    <name evidence="1" type="ORF">BHF72_1469</name>
</gene>
<dbReference type="EMBL" id="MKGI01000012">
    <property type="protein sequence ID" value="OEL12012.1"/>
    <property type="molecule type" value="Genomic_DNA"/>
</dbReference>
<evidence type="ECO:0000313" key="1">
    <source>
        <dbReference type="EMBL" id="OEL12012.1"/>
    </source>
</evidence>